<reference evidence="5" key="2">
    <citation type="submission" date="2021-01" db="EMBL/GenBank/DDBJ databases">
        <authorList>
            <person name="Schikora-Tamarit M.A."/>
        </authorList>
    </citation>
    <scope>NUCLEOTIDE SEQUENCE</scope>
    <source>
        <strain evidence="5">CBS2887</strain>
    </source>
</reference>
<name>A0A9P8QEI9_WICPI</name>
<reference evidence="5" key="1">
    <citation type="journal article" date="2021" name="Open Biol.">
        <title>Shared evolutionary footprints suggest mitochondrial oxidative damage underlies multiple complex I losses in fungi.</title>
        <authorList>
            <person name="Schikora-Tamarit M.A."/>
            <person name="Marcet-Houben M."/>
            <person name="Nosek J."/>
            <person name="Gabaldon T."/>
        </authorList>
    </citation>
    <scope>NUCLEOTIDE SEQUENCE</scope>
    <source>
        <strain evidence="5">CBS2887</strain>
    </source>
</reference>
<evidence type="ECO:0000256" key="2">
    <source>
        <dbReference type="ARBA" id="ARBA00023242"/>
    </source>
</evidence>
<evidence type="ECO:0000256" key="3">
    <source>
        <dbReference type="SAM" id="MobiDB-lite"/>
    </source>
</evidence>
<feature type="compositionally biased region" description="Low complexity" evidence="3">
    <location>
        <begin position="29"/>
        <end position="50"/>
    </location>
</feature>
<dbReference type="Proteomes" id="UP000774326">
    <property type="component" value="Unassembled WGS sequence"/>
</dbReference>
<dbReference type="GO" id="GO:0005634">
    <property type="term" value="C:nucleus"/>
    <property type="evidence" value="ECO:0007669"/>
    <property type="project" value="UniProtKB-SubCell"/>
</dbReference>
<dbReference type="InterPro" id="IPR052181">
    <property type="entry name" value="5hmC_binding"/>
</dbReference>
<evidence type="ECO:0000313" key="5">
    <source>
        <dbReference type="EMBL" id="KAH3687834.1"/>
    </source>
</evidence>
<accession>A0A9P8QEI9</accession>
<dbReference type="InterPro" id="IPR002740">
    <property type="entry name" value="EVE_domain"/>
</dbReference>
<gene>
    <name evidence="5" type="ORF">WICPIJ_001173</name>
</gene>
<evidence type="ECO:0000256" key="1">
    <source>
        <dbReference type="ARBA" id="ARBA00004123"/>
    </source>
</evidence>
<dbReference type="Gene3D" id="3.10.590.10">
    <property type="entry name" value="ph1033 like domains"/>
    <property type="match status" value="1"/>
</dbReference>
<keyword evidence="2" id="KW-0539">Nucleus</keyword>
<sequence length="286" mass="32536">MNIFGKLSSPIKQIQLLSYRSTSYSISSSYTNMTSTRSTRSRTVTGPSTTDSNSVTKPKPKSKATKLETALVSKVIPNSHSTDPQPPQPKSQPKHQPDSQNGNRRYWLIKSEPTTRIDPKTGKDVKFPLSDMVPLEAEPWTGVRNYEARNNMIHMSQGDWCLFYHSNCQSPGIVGLVEVSKGVSPDPEQFNVKSGYYDSKSTRENPKWWCVDVKFVRRFKAKVTLEECRANPKLQEMGLVKRGRLSVTDLSKEHFLEVLRMEDEKDIDDLSLDCVIDRKFIDMPEN</sequence>
<evidence type="ECO:0000259" key="4">
    <source>
        <dbReference type="Pfam" id="PF01878"/>
    </source>
</evidence>
<dbReference type="Pfam" id="PF01878">
    <property type="entry name" value="EVE"/>
    <property type="match status" value="1"/>
</dbReference>
<protein>
    <recommendedName>
        <fullName evidence="4">EVE domain-containing protein</fullName>
    </recommendedName>
</protein>
<keyword evidence="6" id="KW-1185">Reference proteome</keyword>
<dbReference type="CDD" id="cd21133">
    <property type="entry name" value="EVE"/>
    <property type="match status" value="1"/>
</dbReference>
<feature type="domain" description="EVE" evidence="4">
    <location>
        <begin position="105"/>
        <end position="261"/>
    </location>
</feature>
<comment type="caution">
    <text evidence="5">The sequence shown here is derived from an EMBL/GenBank/DDBJ whole genome shotgun (WGS) entry which is preliminary data.</text>
</comment>
<dbReference type="PANTHER" id="PTHR14087">
    <property type="entry name" value="THYMOCYTE NUCLEAR PROTEIN 1"/>
    <property type="match status" value="1"/>
</dbReference>
<dbReference type="OrthoDB" id="41445at2759"/>
<dbReference type="EMBL" id="JAEUBG010000606">
    <property type="protein sequence ID" value="KAH3687834.1"/>
    <property type="molecule type" value="Genomic_DNA"/>
</dbReference>
<proteinExistence type="predicted"/>
<comment type="subcellular location">
    <subcellularLocation>
        <location evidence="1">Nucleus</location>
    </subcellularLocation>
</comment>
<dbReference type="SUPFAM" id="SSF88697">
    <property type="entry name" value="PUA domain-like"/>
    <property type="match status" value="1"/>
</dbReference>
<dbReference type="PANTHER" id="PTHR14087:SF7">
    <property type="entry name" value="THYMOCYTE NUCLEAR PROTEIN 1"/>
    <property type="match status" value="1"/>
</dbReference>
<evidence type="ECO:0000313" key="6">
    <source>
        <dbReference type="Proteomes" id="UP000774326"/>
    </source>
</evidence>
<organism evidence="5 6">
    <name type="scientific">Wickerhamomyces pijperi</name>
    <name type="common">Yeast</name>
    <name type="synonym">Pichia pijperi</name>
    <dbReference type="NCBI Taxonomy" id="599730"/>
    <lineage>
        <taxon>Eukaryota</taxon>
        <taxon>Fungi</taxon>
        <taxon>Dikarya</taxon>
        <taxon>Ascomycota</taxon>
        <taxon>Saccharomycotina</taxon>
        <taxon>Saccharomycetes</taxon>
        <taxon>Phaffomycetales</taxon>
        <taxon>Wickerhamomycetaceae</taxon>
        <taxon>Wickerhamomyces</taxon>
    </lineage>
</organism>
<feature type="region of interest" description="Disordered" evidence="3">
    <location>
        <begin position="29"/>
        <end position="105"/>
    </location>
</feature>
<dbReference type="InterPro" id="IPR015947">
    <property type="entry name" value="PUA-like_sf"/>
</dbReference>
<dbReference type="AlphaFoldDB" id="A0A9P8QEI9"/>
<dbReference type="InterPro" id="IPR047197">
    <property type="entry name" value="THYN1-like_EVE"/>
</dbReference>